<dbReference type="Pfam" id="PF00902">
    <property type="entry name" value="TatC"/>
    <property type="match status" value="1"/>
</dbReference>
<dbReference type="GO" id="GO:0065002">
    <property type="term" value="P:intracellular protein transmembrane transport"/>
    <property type="evidence" value="ECO:0007669"/>
    <property type="project" value="TreeGrafter"/>
</dbReference>
<accession>A0A0W0U9N1</accession>
<dbReference type="OrthoDB" id="9777044at2"/>
<organism evidence="6 7">
    <name type="scientific">Legionella geestiana</name>
    <dbReference type="NCBI Taxonomy" id="45065"/>
    <lineage>
        <taxon>Bacteria</taxon>
        <taxon>Pseudomonadati</taxon>
        <taxon>Pseudomonadota</taxon>
        <taxon>Gammaproteobacteria</taxon>
        <taxon>Legionellales</taxon>
        <taxon>Legionellaceae</taxon>
        <taxon>Legionella</taxon>
    </lineage>
</organism>
<keyword evidence="3 5" id="KW-1133">Transmembrane helix</keyword>
<dbReference type="PANTHER" id="PTHR30371:SF0">
    <property type="entry name" value="SEC-INDEPENDENT PROTEIN TRANSLOCASE PROTEIN TATC, CHLOROPLASTIC-RELATED"/>
    <property type="match status" value="1"/>
</dbReference>
<dbReference type="AlphaFoldDB" id="A0A0W0U9N1"/>
<dbReference type="NCBIfam" id="TIGR00945">
    <property type="entry name" value="tatC"/>
    <property type="match status" value="1"/>
</dbReference>
<comment type="subcellular location">
    <subcellularLocation>
        <location evidence="5">Cell membrane</location>
        <topology evidence="5">Multi-pass membrane protein</topology>
    </subcellularLocation>
    <subcellularLocation>
        <location evidence="1">Membrane</location>
        <topology evidence="1">Multi-pass membrane protein</topology>
    </subcellularLocation>
</comment>
<feature type="transmembrane region" description="Helical" evidence="5">
    <location>
        <begin position="66"/>
        <end position="87"/>
    </location>
</feature>
<dbReference type="PATRIC" id="fig|45065.4.peg.116"/>
<evidence type="ECO:0000256" key="5">
    <source>
        <dbReference type="HAMAP-Rule" id="MF_00902"/>
    </source>
</evidence>
<dbReference type="EMBL" id="LNYC01000003">
    <property type="protein sequence ID" value="KTD04495.1"/>
    <property type="molecule type" value="Genomic_DNA"/>
</dbReference>
<feature type="transmembrane region" description="Helical" evidence="5">
    <location>
        <begin position="205"/>
        <end position="226"/>
    </location>
</feature>
<reference evidence="6 7" key="1">
    <citation type="submission" date="2015-11" db="EMBL/GenBank/DDBJ databases">
        <title>Genomic analysis of 38 Legionella species identifies large and diverse effector repertoires.</title>
        <authorList>
            <person name="Burstein D."/>
            <person name="Amaro F."/>
            <person name="Zusman T."/>
            <person name="Lifshitz Z."/>
            <person name="Cohen O."/>
            <person name="Gilbert J.A."/>
            <person name="Pupko T."/>
            <person name="Shuman H.A."/>
            <person name="Segal G."/>
        </authorList>
    </citation>
    <scope>NUCLEOTIDE SEQUENCE [LARGE SCALE GENOMIC DNA]</scope>
    <source>
        <strain evidence="6 7">ATCC 49504</strain>
    </source>
</reference>
<evidence type="ECO:0000256" key="1">
    <source>
        <dbReference type="ARBA" id="ARBA00004141"/>
    </source>
</evidence>
<sequence>MFAHLLELRQRLLHLLFFYMAGFLVCFYFADTLLLMLFTPLQKALTSQDALIATRITAPVFTPLQVAAQTALLLTMPIGLVSLWRFISPGLYQGERQTLRKTLLASVLLFITGALFCFWVVLPFFFQLAAHSLPGGIHLMPDMADSLAFITRMLILFGLCFQVPLICLALVHLKLVHVAQLRAFRPYAIVGAFTLGMLLTPPDVLSQVLLAIPLWVLFELGVYLAGRAS</sequence>
<comment type="caution">
    <text evidence="6">The sequence shown here is derived from an EMBL/GenBank/DDBJ whole genome shotgun (WGS) entry which is preliminary data.</text>
</comment>
<keyword evidence="5" id="KW-1003">Cell membrane</keyword>
<dbReference type="STRING" id="45065.Lgee_0105"/>
<dbReference type="Proteomes" id="UP000054785">
    <property type="component" value="Unassembled WGS sequence"/>
</dbReference>
<keyword evidence="4 5" id="KW-0472">Membrane</keyword>
<name>A0A0W0U9N1_9GAMM</name>
<keyword evidence="5" id="KW-0813">Transport</keyword>
<proteinExistence type="inferred from homology"/>
<dbReference type="InterPro" id="IPR002033">
    <property type="entry name" value="TatC"/>
</dbReference>
<evidence type="ECO:0000313" key="6">
    <source>
        <dbReference type="EMBL" id="KTD04495.1"/>
    </source>
</evidence>
<dbReference type="GO" id="GO:0033281">
    <property type="term" value="C:TAT protein transport complex"/>
    <property type="evidence" value="ECO:0007669"/>
    <property type="project" value="UniProtKB-UniRule"/>
</dbReference>
<keyword evidence="7" id="KW-1185">Reference proteome</keyword>
<keyword evidence="2 5" id="KW-0812">Transmembrane</keyword>
<evidence type="ECO:0000313" key="7">
    <source>
        <dbReference type="Proteomes" id="UP000054785"/>
    </source>
</evidence>
<evidence type="ECO:0000256" key="3">
    <source>
        <dbReference type="ARBA" id="ARBA00022989"/>
    </source>
</evidence>
<feature type="transmembrane region" description="Helical" evidence="5">
    <location>
        <begin position="149"/>
        <end position="171"/>
    </location>
</feature>
<feature type="transmembrane region" description="Helical" evidence="5">
    <location>
        <begin position="12"/>
        <end position="30"/>
    </location>
</feature>
<protein>
    <recommendedName>
        <fullName evidence="5">Sec-independent protein translocase protein TatC</fullName>
    </recommendedName>
</protein>
<evidence type="ECO:0000256" key="2">
    <source>
        <dbReference type="ARBA" id="ARBA00022692"/>
    </source>
</evidence>
<keyword evidence="5" id="KW-0811">Translocation</keyword>
<comment type="function">
    <text evidence="5">Part of the twin-arginine translocation (Tat) system that transports large folded proteins containing a characteristic twin-arginine motif in their signal peptide across membranes. Together with TatB, TatC is part of a receptor directly interacting with Tat signal peptides.</text>
</comment>
<keyword evidence="5" id="KW-0653">Protein transport</keyword>
<feature type="transmembrane region" description="Helical" evidence="5">
    <location>
        <begin position="183"/>
        <end position="199"/>
    </location>
</feature>
<comment type="similarity">
    <text evidence="5">Belongs to the TatC family.</text>
</comment>
<dbReference type="PRINTS" id="PR01840">
    <property type="entry name" value="TATCFAMILY"/>
</dbReference>
<dbReference type="HAMAP" id="MF_00902">
    <property type="entry name" value="TatC"/>
    <property type="match status" value="1"/>
</dbReference>
<dbReference type="GO" id="GO:0009977">
    <property type="term" value="F:proton motive force dependent protein transmembrane transporter activity"/>
    <property type="evidence" value="ECO:0007669"/>
    <property type="project" value="TreeGrafter"/>
</dbReference>
<gene>
    <name evidence="5" type="primary">tatC</name>
    <name evidence="6" type="ORF">Lgee_0105</name>
</gene>
<dbReference type="GO" id="GO:0043953">
    <property type="term" value="P:protein transport by the Tat complex"/>
    <property type="evidence" value="ECO:0007669"/>
    <property type="project" value="UniProtKB-UniRule"/>
</dbReference>
<comment type="subunit">
    <text evidence="5">The Tat system comprises two distinct complexes: a TatABC complex, containing multiple copies of TatA, TatB and TatC subunits, and a separate TatA complex, containing only TatA subunits. Substrates initially bind to the TatABC complex, which probably triggers association of the separate TatA complex to form the active translocon.</text>
</comment>
<dbReference type="PANTHER" id="PTHR30371">
    <property type="entry name" value="SEC-INDEPENDENT PROTEIN TRANSLOCASE PROTEIN TATC"/>
    <property type="match status" value="1"/>
</dbReference>
<evidence type="ECO:0000256" key="4">
    <source>
        <dbReference type="ARBA" id="ARBA00023136"/>
    </source>
</evidence>
<dbReference type="RefSeq" id="WP_028386222.1">
    <property type="nucleotide sequence ID" value="NZ_CAAAHN010000012.1"/>
</dbReference>
<feature type="transmembrane region" description="Helical" evidence="5">
    <location>
        <begin position="107"/>
        <end position="129"/>
    </location>
</feature>